<gene>
    <name evidence="1" type="ORF">Cvel_12243</name>
</gene>
<protein>
    <submittedName>
        <fullName evidence="1">Uncharacterized protein</fullName>
    </submittedName>
</protein>
<reference evidence="1" key="1">
    <citation type="submission" date="2014-11" db="EMBL/GenBank/DDBJ databases">
        <authorList>
            <person name="Otto D Thomas"/>
            <person name="Naeem Raeece"/>
        </authorList>
    </citation>
    <scope>NUCLEOTIDE SEQUENCE</scope>
</reference>
<evidence type="ECO:0000313" key="1">
    <source>
        <dbReference type="EMBL" id="CEM53778.1"/>
    </source>
</evidence>
<dbReference type="EMBL" id="CDMZ01005725">
    <property type="protein sequence ID" value="CEM53778.1"/>
    <property type="molecule type" value="Genomic_DNA"/>
</dbReference>
<name>A0A0G4I9S1_9ALVE</name>
<sequence>MMSDTESPRWNRKETWACDMGSEGLVAVRLRGSSLWEDEHPPSALSFHHPAVFPGSIFCRKNQIWRGRMPLLDPYESDYNDDLQMIAREPKRARQLGHCPWLHAELDAYLSDPPSSYIWWHTRPSLWEPGGKESWLEMRRENWRGRFAPARLRTELPPGDYLPPDFSIRRSVLEAIDFISPMMGEVAEEAMGMKVYPIPHSDFIPD</sequence>
<dbReference type="VEuPathDB" id="CryptoDB:Cvel_12243"/>
<accession>A0A0G4I9S1</accession>
<proteinExistence type="predicted"/>
<dbReference type="PhylomeDB" id="A0A0G4I9S1"/>
<organism evidence="1">
    <name type="scientific">Chromera velia CCMP2878</name>
    <dbReference type="NCBI Taxonomy" id="1169474"/>
    <lineage>
        <taxon>Eukaryota</taxon>
        <taxon>Sar</taxon>
        <taxon>Alveolata</taxon>
        <taxon>Colpodellida</taxon>
        <taxon>Chromeraceae</taxon>
        <taxon>Chromera</taxon>
    </lineage>
</organism>
<dbReference type="AlphaFoldDB" id="A0A0G4I9S1"/>